<evidence type="ECO:0000256" key="1">
    <source>
        <dbReference type="SAM" id="Phobius"/>
    </source>
</evidence>
<accession>A0A8X6KZ84</accession>
<feature type="non-terminal residue" evidence="2">
    <location>
        <position position="1"/>
    </location>
</feature>
<proteinExistence type="predicted"/>
<organism evidence="2 3">
    <name type="scientific">Trichonephila clavata</name>
    <name type="common">Joro spider</name>
    <name type="synonym">Nephila clavata</name>
    <dbReference type="NCBI Taxonomy" id="2740835"/>
    <lineage>
        <taxon>Eukaryota</taxon>
        <taxon>Metazoa</taxon>
        <taxon>Ecdysozoa</taxon>
        <taxon>Arthropoda</taxon>
        <taxon>Chelicerata</taxon>
        <taxon>Arachnida</taxon>
        <taxon>Araneae</taxon>
        <taxon>Araneomorphae</taxon>
        <taxon>Entelegynae</taxon>
        <taxon>Araneoidea</taxon>
        <taxon>Nephilidae</taxon>
        <taxon>Trichonephila</taxon>
    </lineage>
</organism>
<protein>
    <submittedName>
        <fullName evidence="2">Uncharacterized protein</fullName>
    </submittedName>
</protein>
<evidence type="ECO:0000313" key="3">
    <source>
        <dbReference type="Proteomes" id="UP000887116"/>
    </source>
</evidence>
<reference evidence="2" key="1">
    <citation type="submission" date="2020-07" db="EMBL/GenBank/DDBJ databases">
        <title>Multicomponent nature underlies the extraordinary mechanical properties of spider dragline silk.</title>
        <authorList>
            <person name="Kono N."/>
            <person name="Nakamura H."/>
            <person name="Mori M."/>
            <person name="Yoshida Y."/>
            <person name="Ohtoshi R."/>
            <person name="Malay A.D."/>
            <person name="Moran D.A.P."/>
            <person name="Tomita M."/>
            <person name="Numata K."/>
            <person name="Arakawa K."/>
        </authorList>
    </citation>
    <scope>NUCLEOTIDE SEQUENCE</scope>
</reference>
<name>A0A8X6KZ84_TRICU</name>
<gene>
    <name evidence="2" type="ORF">TNCT_210501</name>
</gene>
<dbReference type="EMBL" id="BMAO01033445">
    <property type="protein sequence ID" value="GFQ89596.1"/>
    <property type="molecule type" value="Genomic_DNA"/>
</dbReference>
<keyword evidence="1" id="KW-1133">Transmembrane helix</keyword>
<dbReference type="AlphaFoldDB" id="A0A8X6KZ84"/>
<keyword evidence="1" id="KW-0812">Transmembrane</keyword>
<comment type="caution">
    <text evidence="2">The sequence shown here is derived from an EMBL/GenBank/DDBJ whole genome shotgun (WGS) entry which is preliminary data.</text>
</comment>
<keyword evidence="1" id="KW-0472">Membrane</keyword>
<feature type="transmembrane region" description="Helical" evidence="1">
    <location>
        <begin position="14"/>
        <end position="37"/>
    </location>
</feature>
<keyword evidence="3" id="KW-1185">Reference proteome</keyword>
<sequence length="38" mass="4501">STDLRKELSLFRNCYEIVFVPVISVASTVLLKFWHYLL</sequence>
<dbReference type="Proteomes" id="UP000887116">
    <property type="component" value="Unassembled WGS sequence"/>
</dbReference>
<evidence type="ECO:0000313" key="2">
    <source>
        <dbReference type="EMBL" id="GFQ89596.1"/>
    </source>
</evidence>